<dbReference type="CDD" id="cd04301">
    <property type="entry name" value="NAT_SF"/>
    <property type="match status" value="1"/>
</dbReference>
<keyword evidence="5" id="KW-1185">Reference proteome</keyword>
<evidence type="ECO:0000313" key="4">
    <source>
        <dbReference type="EMBL" id="OLF10288.1"/>
    </source>
</evidence>
<dbReference type="PANTHER" id="PTHR43877">
    <property type="entry name" value="AMINOALKYLPHOSPHONATE N-ACETYLTRANSFERASE-RELATED-RELATED"/>
    <property type="match status" value="1"/>
</dbReference>
<dbReference type="AlphaFoldDB" id="A0A7Z0WLM7"/>
<keyword evidence="2" id="KW-0012">Acyltransferase</keyword>
<dbReference type="GO" id="GO:0016747">
    <property type="term" value="F:acyltransferase activity, transferring groups other than amino-acyl groups"/>
    <property type="evidence" value="ECO:0007669"/>
    <property type="project" value="InterPro"/>
</dbReference>
<keyword evidence="1" id="KW-0808">Transferase</keyword>
<dbReference type="Gene3D" id="3.40.630.30">
    <property type="match status" value="1"/>
</dbReference>
<dbReference type="EMBL" id="MSIF01000007">
    <property type="protein sequence ID" value="OLF10288.1"/>
    <property type="molecule type" value="Genomic_DNA"/>
</dbReference>
<sequence>MRVADALLAAQAARFERLDPLLPPAVAPPDGDVLTAALPDGERVAGVLTRANHPAGSAATLWSPAQVWELHPLVGDVGGAGTEALLREWRRVLDRVPPGVDSACTVTWPSRDVEAAGPLLRHGFVPLTILAVRVGAADVVADEGAEVADGDLARDATDSAVSGGAGGRAEGVGGDLVVRVATGRDLDVVLELELVELAYSAQVGAAIVRADARQVRRAALVRHLEQGDPVWLAEQGGVVVGAAHCRVVEVGAGSAGAGRLPVGRWGYVNSVSVRPEVRGAGVGRRLMDVAHRGLRQWGAGRTFLYFNPPNPLSPGFWARQGYRPLWTIWEVRPAGAMR</sequence>
<feature type="domain" description="N-acetyltransferase" evidence="3">
    <location>
        <begin position="176"/>
        <end position="338"/>
    </location>
</feature>
<name>A0A7Z0WLM7_9PSEU</name>
<protein>
    <recommendedName>
        <fullName evidence="3">N-acetyltransferase domain-containing protein</fullName>
    </recommendedName>
</protein>
<dbReference type="InterPro" id="IPR050832">
    <property type="entry name" value="Bact_Acetyltransf"/>
</dbReference>
<reference evidence="4 5" key="1">
    <citation type="submission" date="2016-12" db="EMBL/GenBank/DDBJ databases">
        <title>The draft genome sequence of Actinophytocola xinjiangensis.</title>
        <authorList>
            <person name="Wang W."/>
            <person name="Yuan L."/>
        </authorList>
    </citation>
    <scope>NUCLEOTIDE SEQUENCE [LARGE SCALE GENOMIC DNA]</scope>
    <source>
        <strain evidence="4 5">CGMCC 4.4663</strain>
    </source>
</reference>
<comment type="caution">
    <text evidence="4">The sequence shown here is derived from an EMBL/GenBank/DDBJ whole genome shotgun (WGS) entry which is preliminary data.</text>
</comment>
<dbReference type="OrthoDB" id="149709at2"/>
<dbReference type="Proteomes" id="UP000185696">
    <property type="component" value="Unassembled WGS sequence"/>
</dbReference>
<dbReference type="Pfam" id="PF00583">
    <property type="entry name" value="Acetyltransf_1"/>
    <property type="match status" value="1"/>
</dbReference>
<evidence type="ECO:0000256" key="2">
    <source>
        <dbReference type="ARBA" id="ARBA00023315"/>
    </source>
</evidence>
<dbReference type="SUPFAM" id="SSF55729">
    <property type="entry name" value="Acyl-CoA N-acyltransferases (Nat)"/>
    <property type="match status" value="1"/>
</dbReference>
<dbReference type="InterPro" id="IPR000182">
    <property type="entry name" value="GNAT_dom"/>
</dbReference>
<dbReference type="InterPro" id="IPR016181">
    <property type="entry name" value="Acyl_CoA_acyltransferase"/>
</dbReference>
<accession>A0A7Z0WLM7</accession>
<dbReference type="PROSITE" id="PS51186">
    <property type="entry name" value="GNAT"/>
    <property type="match status" value="1"/>
</dbReference>
<organism evidence="4 5">
    <name type="scientific">Actinophytocola xinjiangensis</name>
    <dbReference type="NCBI Taxonomy" id="485602"/>
    <lineage>
        <taxon>Bacteria</taxon>
        <taxon>Bacillati</taxon>
        <taxon>Actinomycetota</taxon>
        <taxon>Actinomycetes</taxon>
        <taxon>Pseudonocardiales</taxon>
        <taxon>Pseudonocardiaceae</taxon>
    </lineage>
</organism>
<evidence type="ECO:0000259" key="3">
    <source>
        <dbReference type="PROSITE" id="PS51186"/>
    </source>
</evidence>
<dbReference type="RefSeq" id="WP_075134007.1">
    <property type="nucleotide sequence ID" value="NZ_MSIF01000007.1"/>
</dbReference>
<proteinExistence type="predicted"/>
<gene>
    <name evidence="4" type="ORF">BLA60_16800</name>
</gene>
<evidence type="ECO:0000256" key="1">
    <source>
        <dbReference type="ARBA" id="ARBA00022679"/>
    </source>
</evidence>
<evidence type="ECO:0000313" key="5">
    <source>
        <dbReference type="Proteomes" id="UP000185696"/>
    </source>
</evidence>